<name>A0A7W2AHP3_9BACL</name>
<comment type="caution">
    <text evidence="7">The sequence shown here is derived from an EMBL/GenBank/DDBJ whole genome shotgun (WGS) entry which is preliminary data.</text>
</comment>
<dbReference type="InterPro" id="IPR019831">
    <property type="entry name" value="Mn/Fe_SOD_N"/>
</dbReference>
<dbReference type="PROSITE" id="PS00088">
    <property type="entry name" value="SOD_MN"/>
    <property type="match status" value="1"/>
</dbReference>
<dbReference type="AlphaFoldDB" id="A0A7W2AHP3"/>
<dbReference type="PANTHER" id="PTHR11404:SF6">
    <property type="entry name" value="SUPEROXIDE DISMUTASE [MN], MITOCHONDRIAL"/>
    <property type="match status" value="1"/>
</dbReference>
<keyword evidence="3" id="KW-0479">Metal-binding</keyword>
<keyword evidence="4" id="KW-0560">Oxidoreductase</keyword>
<dbReference type="EC" id="1.15.1.1" evidence="2"/>
<dbReference type="FunFam" id="3.55.40.20:FF:000004">
    <property type="entry name" value="Superoxide dismutase [Fe]"/>
    <property type="match status" value="1"/>
</dbReference>
<dbReference type="FunFam" id="1.10.287.990:FF:000001">
    <property type="entry name" value="Superoxide dismutase"/>
    <property type="match status" value="1"/>
</dbReference>
<dbReference type="InterPro" id="IPR036314">
    <property type="entry name" value="SOD_C_sf"/>
</dbReference>
<dbReference type="SUPFAM" id="SSF54719">
    <property type="entry name" value="Fe,Mn superoxide dismutase (SOD), C-terminal domain"/>
    <property type="match status" value="1"/>
</dbReference>
<evidence type="ECO:0000256" key="4">
    <source>
        <dbReference type="ARBA" id="ARBA00023002"/>
    </source>
</evidence>
<accession>A0A7W2AHP3</accession>
<dbReference type="InterPro" id="IPR001189">
    <property type="entry name" value="Mn/Fe_SOD"/>
</dbReference>
<evidence type="ECO:0000259" key="5">
    <source>
        <dbReference type="Pfam" id="PF00081"/>
    </source>
</evidence>
<dbReference type="InterPro" id="IPR019832">
    <property type="entry name" value="Mn/Fe_SOD_C"/>
</dbReference>
<dbReference type="Pfam" id="PF00081">
    <property type="entry name" value="Sod_Fe_N"/>
    <property type="match status" value="1"/>
</dbReference>
<feature type="domain" description="Manganese/iron superoxide dismutase N-terminal" evidence="5">
    <location>
        <begin position="165"/>
        <end position="245"/>
    </location>
</feature>
<reference evidence="7 8" key="1">
    <citation type="submission" date="2020-07" db="EMBL/GenBank/DDBJ databases">
        <authorList>
            <person name="Feng H."/>
        </authorList>
    </citation>
    <scope>NUCLEOTIDE SEQUENCE [LARGE SCALE GENOMIC DNA]</scope>
    <source>
        <strain evidence="8">s-11</strain>
    </source>
</reference>
<dbReference type="InterPro" id="IPR036324">
    <property type="entry name" value="Mn/Fe_SOD_N_sf"/>
</dbReference>
<dbReference type="OrthoDB" id="9803125at2"/>
<organism evidence="7 8">
    <name type="scientific">Thermoactinomyces daqus</name>
    <dbReference type="NCBI Taxonomy" id="1329516"/>
    <lineage>
        <taxon>Bacteria</taxon>
        <taxon>Bacillati</taxon>
        <taxon>Bacillota</taxon>
        <taxon>Bacilli</taxon>
        <taxon>Bacillales</taxon>
        <taxon>Thermoactinomycetaceae</taxon>
        <taxon>Thermoactinomyces</taxon>
    </lineage>
</organism>
<evidence type="ECO:0000313" key="7">
    <source>
        <dbReference type="EMBL" id="MBA4542956.1"/>
    </source>
</evidence>
<dbReference type="Pfam" id="PF02777">
    <property type="entry name" value="Sod_Fe_C"/>
    <property type="match status" value="1"/>
</dbReference>
<evidence type="ECO:0000313" key="8">
    <source>
        <dbReference type="Proteomes" id="UP000530514"/>
    </source>
</evidence>
<dbReference type="Gene3D" id="1.10.287.990">
    <property type="entry name" value="Fe,Mn superoxide dismutase (SOD) domain"/>
    <property type="match status" value="1"/>
</dbReference>
<dbReference type="PANTHER" id="PTHR11404">
    <property type="entry name" value="SUPEROXIDE DISMUTASE 2"/>
    <property type="match status" value="1"/>
</dbReference>
<dbReference type="Proteomes" id="UP000530514">
    <property type="component" value="Unassembled WGS sequence"/>
</dbReference>
<dbReference type="GO" id="GO:0046872">
    <property type="term" value="F:metal ion binding"/>
    <property type="evidence" value="ECO:0007669"/>
    <property type="project" value="UniProtKB-KW"/>
</dbReference>
<feature type="domain" description="Manganese/iron superoxide dismutase C-terminal" evidence="6">
    <location>
        <begin position="253"/>
        <end position="355"/>
    </location>
</feature>
<dbReference type="InterPro" id="IPR019833">
    <property type="entry name" value="Mn/Fe_SOD_BS"/>
</dbReference>
<dbReference type="InterPro" id="IPR050265">
    <property type="entry name" value="Fe/Mn_Superoxide_Dismutase"/>
</dbReference>
<evidence type="ECO:0000256" key="3">
    <source>
        <dbReference type="ARBA" id="ARBA00022723"/>
    </source>
</evidence>
<keyword evidence="8" id="KW-1185">Reference proteome</keyword>
<gene>
    <name evidence="7" type="ORF">H1164_08575</name>
</gene>
<dbReference type="PRINTS" id="PR01703">
    <property type="entry name" value="MNSODISMTASE"/>
</dbReference>
<evidence type="ECO:0000256" key="1">
    <source>
        <dbReference type="ARBA" id="ARBA00008714"/>
    </source>
</evidence>
<dbReference type="SUPFAM" id="SSF46609">
    <property type="entry name" value="Fe,Mn superoxide dismutase (SOD), N-terminal domain"/>
    <property type="match status" value="1"/>
</dbReference>
<dbReference type="GO" id="GO:0004784">
    <property type="term" value="F:superoxide dismutase activity"/>
    <property type="evidence" value="ECO:0007669"/>
    <property type="project" value="UniProtKB-EC"/>
</dbReference>
<evidence type="ECO:0000259" key="6">
    <source>
        <dbReference type="Pfam" id="PF02777"/>
    </source>
</evidence>
<protein>
    <recommendedName>
        <fullName evidence="2">superoxide dismutase</fullName>
        <ecNumber evidence="2">1.15.1.1</ecNumber>
    </recommendedName>
</protein>
<comment type="similarity">
    <text evidence="1">Belongs to the iron/manganese superoxide dismutase family.</text>
</comment>
<sequence length="367" mass="43294">MAGGFSFSRKSVIPDLDSIFTLCPWFTYPVKKRAHHRGGNKNHMHHFEQTWLINWIQRPLLSSIRFCKKWLEKQLQTTNDPEISSAMRRLLNQLEHSEKKAYHLHPFALDEWFDRVAAALKQCAHWLDLLPAQHKLSTSSHEEMLNLEPARSTHRFAEPRVPIGKHKLPPLPYPYDALEPYIDEQTMRLHHDEHHQSYVNGLNQAEKMMELARQSGNFELIKHWEREAAFHGAGHYLHTIFWETMNPHGGGSPSGPLLKQIEQDFGSFEAFKKHFSLAAEKVEGGGWALLVWSPRAHRLEILQAEKHQNLSQQDVIPLLPLDVWEHAYYLKYPNRRKEYIEAWWHVVYWPQVQQRFKVARQVIWQPF</sequence>
<dbReference type="Gene3D" id="3.55.40.20">
    <property type="entry name" value="Iron/manganese superoxide dismutase, C-terminal domain"/>
    <property type="match status" value="1"/>
</dbReference>
<proteinExistence type="inferred from homology"/>
<dbReference type="EMBL" id="JACEIP010000010">
    <property type="protein sequence ID" value="MBA4542956.1"/>
    <property type="molecule type" value="Genomic_DNA"/>
</dbReference>
<evidence type="ECO:0000256" key="2">
    <source>
        <dbReference type="ARBA" id="ARBA00012682"/>
    </source>
</evidence>